<evidence type="ECO:0000313" key="4">
    <source>
        <dbReference type="EMBL" id="ORV45429.1"/>
    </source>
</evidence>
<dbReference type="EMBL" id="LQOS01000007">
    <property type="protein sequence ID" value="ORV45429.1"/>
    <property type="molecule type" value="Genomic_DNA"/>
</dbReference>
<protein>
    <recommendedName>
        <fullName evidence="2">PPM-type phosphatase domain-containing protein</fullName>
    </recommendedName>
</protein>
<dbReference type="InterPro" id="IPR052016">
    <property type="entry name" value="Bact_Sigma-Reg"/>
</dbReference>
<evidence type="ECO:0000259" key="2">
    <source>
        <dbReference type="Pfam" id="PF07228"/>
    </source>
</evidence>
<evidence type="ECO:0000313" key="3">
    <source>
        <dbReference type="EMBL" id="BBZ07849.1"/>
    </source>
</evidence>
<evidence type="ECO:0000256" key="1">
    <source>
        <dbReference type="ARBA" id="ARBA00022801"/>
    </source>
</evidence>
<dbReference type="InterPro" id="IPR036457">
    <property type="entry name" value="PPM-type-like_dom_sf"/>
</dbReference>
<evidence type="ECO:0000313" key="5">
    <source>
        <dbReference type="Proteomes" id="UP000193564"/>
    </source>
</evidence>
<feature type="domain" description="PPM-type phosphatase" evidence="2">
    <location>
        <begin position="13"/>
        <end position="129"/>
    </location>
</feature>
<organism evidence="4 5">
    <name type="scientific">Mycolicibacterium doricum</name>
    <dbReference type="NCBI Taxonomy" id="126673"/>
    <lineage>
        <taxon>Bacteria</taxon>
        <taxon>Bacillati</taxon>
        <taxon>Actinomycetota</taxon>
        <taxon>Actinomycetes</taxon>
        <taxon>Mycobacteriales</taxon>
        <taxon>Mycobacteriaceae</taxon>
        <taxon>Mycolicibacterium</taxon>
    </lineage>
</organism>
<keyword evidence="5" id="KW-1185">Reference proteome</keyword>
<dbReference type="Gene3D" id="3.60.40.10">
    <property type="entry name" value="PPM-type phosphatase domain"/>
    <property type="match status" value="1"/>
</dbReference>
<proteinExistence type="predicted"/>
<dbReference type="STRING" id="126673.AWC01_01330"/>
<sequence>MLFGTVAARPGGGHDIRFATGGHLPALLLDPSAGSVRPIRPHRGMFVGAVPDATFGECAVTLRPGESLLLYTDGIVEARPTGGSCFGEAALRRYLTLRVDKRASELIDDLAGLVSTLRQDDDIALLALTADH</sequence>
<dbReference type="Pfam" id="PF07228">
    <property type="entry name" value="SpoIIE"/>
    <property type="match status" value="1"/>
</dbReference>
<dbReference type="Proteomes" id="UP000467201">
    <property type="component" value="Chromosome"/>
</dbReference>
<reference evidence="3" key="3">
    <citation type="submission" date="2020-02" db="EMBL/GenBank/DDBJ databases">
        <authorList>
            <person name="Matsumoto Y."/>
            <person name="Motooka D."/>
            <person name="Nakamura S."/>
        </authorList>
    </citation>
    <scope>NUCLEOTIDE SEQUENCE</scope>
    <source>
        <strain evidence="3">JCM 12405</strain>
    </source>
</reference>
<keyword evidence="1" id="KW-0378">Hydrolase</keyword>
<accession>A0A1X1TLU0</accession>
<dbReference type="EMBL" id="AP022605">
    <property type="protein sequence ID" value="BBZ07849.1"/>
    <property type="molecule type" value="Genomic_DNA"/>
</dbReference>
<dbReference type="PANTHER" id="PTHR43156">
    <property type="entry name" value="STAGE II SPORULATION PROTEIN E-RELATED"/>
    <property type="match status" value="1"/>
</dbReference>
<reference evidence="4 5" key="1">
    <citation type="submission" date="2016-01" db="EMBL/GenBank/DDBJ databases">
        <title>The new phylogeny of the genus Mycobacterium.</title>
        <authorList>
            <person name="Tarcisio F."/>
            <person name="Conor M."/>
            <person name="Antonella G."/>
            <person name="Elisabetta G."/>
            <person name="Giulia F.S."/>
            <person name="Sara T."/>
            <person name="Anna F."/>
            <person name="Clotilde B."/>
            <person name="Roberto B."/>
            <person name="Veronica D.S."/>
            <person name="Fabio R."/>
            <person name="Monica P."/>
            <person name="Olivier J."/>
            <person name="Enrico T."/>
            <person name="Nicola S."/>
        </authorList>
    </citation>
    <scope>NUCLEOTIDE SEQUENCE [LARGE SCALE GENOMIC DNA]</scope>
    <source>
        <strain evidence="4 5">DSM 44339</strain>
    </source>
</reference>
<evidence type="ECO:0000313" key="6">
    <source>
        <dbReference type="Proteomes" id="UP000467201"/>
    </source>
</evidence>
<dbReference type="KEGG" id="mdr:MDOR_20180"/>
<reference evidence="3 6" key="2">
    <citation type="journal article" date="2019" name="Emerg. Microbes Infect.">
        <title>Comprehensive subspecies identification of 175 nontuberculous mycobacteria species based on 7547 genomic profiles.</title>
        <authorList>
            <person name="Matsumoto Y."/>
            <person name="Kinjo T."/>
            <person name="Motooka D."/>
            <person name="Nabeya D."/>
            <person name="Jung N."/>
            <person name="Uechi K."/>
            <person name="Horii T."/>
            <person name="Iida T."/>
            <person name="Fujita J."/>
            <person name="Nakamura S."/>
        </authorList>
    </citation>
    <scope>NUCLEOTIDE SEQUENCE [LARGE SCALE GENOMIC DNA]</scope>
    <source>
        <strain evidence="3 6">JCM 12405</strain>
    </source>
</reference>
<dbReference type="RefSeq" id="WP_085187210.1">
    <property type="nucleotide sequence ID" value="NZ_AP022605.1"/>
</dbReference>
<gene>
    <name evidence="4" type="ORF">AWC01_01330</name>
    <name evidence="3" type="ORF">MDOR_20180</name>
</gene>
<dbReference type="InterPro" id="IPR001932">
    <property type="entry name" value="PPM-type_phosphatase-like_dom"/>
</dbReference>
<dbReference type="GO" id="GO:0016791">
    <property type="term" value="F:phosphatase activity"/>
    <property type="evidence" value="ECO:0007669"/>
    <property type="project" value="TreeGrafter"/>
</dbReference>
<name>A0A1X1TLU0_9MYCO</name>
<dbReference type="PANTHER" id="PTHR43156:SF2">
    <property type="entry name" value="STAGE II SPORULATION PROTEIN E"/>
    <property type="match status" value="1"/>
</dbReference>
<dbReference type="OrthoDB" id="5241041at2"/>
<dbReference type="Proteomes" id="UP000193564">
    <property type="component" value="Unassembled WGS sequence"/>
</dbReference>
<dbReference type="AlphaFoldDB" id="A0A1X1TLU0"/>